<sequence length="230" mass="27296">MFLSIRLFVYFFYASCLEIEKNDESRFHTFLYAEDIHSSRIRKDIERQKLPVNKDQIKEMLSEYAHIMYQKSEKALIILHDLFEIKDERDEESMKKVFDIIDEHVTDVAEKNLLLKKIEEETTLDLKQKKIEIRKKVVQEVAKKMYPNNSQNELLVMKTLTNLTPEQIYNTARHWGVITAYKTTNNDGFTQQRSRRGIGYETSYNTLTFSEKKSSECQKSNTNCYTMTNT</sequence>
<gene>
    <name evidence="3" type="primary">LOC101236145</name>
</gene>
<evidence type="ECO:0000313" key="2">
    <source>
        <dbReference type="Proteomes" id="UP001652625"/>
    </source>
</evidence>
<name>A0ABM4BG59_HYDVU</name>
<keyword evidence="1" id="KW-0732">Signal</keyword>
<keyword evidence="2" id="KW-1185">Reference proteome</keyword>
<accession>A0ABM4BG59</accession>
<evidence type="ECO:0000313" key="3">
    <source>
        <dbReference type="RefSeq" id="XP_065647978.1"/>
    </source>
</evidence>
<dbReference type="Proteomes" id="UP001652625">
    <property type="component" value="Chromosome 03"/>
</dbReference>
<dbReference type="GeneID" id="101236145"/>
<organism evidence="2 3">
    <name type="scientific">Hydra vulgaris</name>
    <name type="common">Hydra</name>
    <name type="synonym">Hydra attenuata</name>
    <dbReference type="NCBI Taxonomy" id="6087"/>
    <lineage>
        <taxon>Eukaryota</taxon>
        <taxon>Metazoa</taxon>
        <taxon>Cnidaria</taxon>
        <taxon>Hydrozoa</taxon>
        <taxon>Hydroidolina</taxon>
        <taxon>Anthoathecata</taxon>
        <taxon>Aplanulata</taxon>
        <taxon>Hydridae</taxon>
        <taxon>Hydra</taxon>
    </lineage>
</organism>
<feature type="chain" id="PRO_5046804061" evidence="1">
    <location>
        <begin position="17"/>
        <end position="230"/>
    </location>
</feature>
<reference evidence="3" key="1">
    <citation type="submission" date="2025-08" db="UniProtKB">
        <authorList>
            <consortium name="RefSeq"/>
        </authorList>
    </citation>
    <scope>IDENTIFICATION</scope>
</reference>
<feature type="signal peptide" evidence="1">
    <location>
        <begin position="1"/>
        <end position="16"/>
    </location>
</feature>
<proteinExistence type="predicted"/>
<evidence type="ECO:0000256" key="1">
    <source>
        <dbReference type="SAM" id="SignalP"/>
    </source>
</evidence>
<protein>
    <submittedName>
        <fullName evidence="3">Uncharacterized protein LOC101236145</fullName>
    </submittedName>
</protein>
<dbReference type="RefSeq" id="XP_065647978.1">
    <property type="nucleotide sequence ID" value="XM_065791906.1"/>
</dbReference>